<name>A0ABU7MUN0_9ACTN</name>
<evidence type="ECO:0000256" key="2">
    <source>
        <dbReference type="ARBA" id="ARBA00023002"/>
    </source>
</evidence>
<keyword evidence="2" id="KW-0560">Oxidoreductase</keyword>
<dbReference type="PRINTS" id="PR00081">
    <property type="entry name" value="GDHRDH"/>
</dbReference>
<keyword evidence="4" id="KW-1185">Reference proteome</keyword>
<dbReference type="Gene3D" id="3.40.50.720">
    <property type="entry name" value="NAD(P)-binding Rossmann-like Domain"/>
    <property type="match status" value="1"/>
</dbReference>
<protein>
    <submittedName>
        <fullName evidence="3">SDR family oxidoreductase</fullName>
    </submittedName>
</protein>
<reference evidence="3 4" key="1">
    <citation type="submission" date="2024-01" db="EMBL/GenBank/DDBJ databases">
        <title>Draft genome sequence of Gordonia sp. PKS22-38.</title>
        <authorList>
            <person name="Suphannarot A."/>
            <person name="Mingma R."/>
        </authorList>
    </citation>
    <scope>NUCLEOTIDE SEQUENCE [LARGE SCALE GENOMIC DNA]</scope>
    <source>
        <strain evidence="3 4">PKS22-38</strain>
    </source>
</reference>
<dbReference type="Pfam" id="PF13561">
    <property type="entry name" value="adh_short_C2"/>
    <property type="match status" value="1"/>
</dbReference>
<dbReference type="InterPro" id="IPR051122">
    <property type="entry name" value="SDR_DHRS6-like"/>
</dbReference>
<gene>
    <name evidence="3" type="ORF">V1Y59_13210</name>
</gene>
<dbReference type="PANTHER" id="PTHR43477:SF1">
    <property type="entry name" value="DIHYDROANTICAPSIN 7-DEHYDROGENASE"/>
    <property type="match status" value="1"/>
</dbReference>
<dbReference type="EMBL" id="JAZDUE010000010">
    <property type="protein sequence ID" value="MEE4024040.1"/>
    <property type="molecule type" value="Genomic_DNA"/>
</dbReference>
<dbReference type="RefSeq" id="WP_330505432.1">
    <property type="nucleotide sequence ID" value="NZ_JAZDUE010000010.1"/>
</dbReference>
<comment type="similarity">
    <text evidence="1">Belongs to the short-chain dehydrogenases/reductases (SDR) family.</text>
</comment>
<dbReference type="InterPro" id="IPR020904">
    <property type="entry name" value="Sc_DH/Rdtase_CS"/>
</dbReference>
<dbReference type="SUPFAM" id="SSF51735">
    <property type="entry name" value="NAD(P)-binding Rossmann-fold domains"/>
    <property type="match status" value="1"/>
</dbReference>
<proteinExistence type="inferred from homology"/>
<organism evidence="3 4">
    <name type="scientific">Gordonia prachuapensis</name>
    <dbReference type="NCBI Taxonomy" id="3115651"/>
    <lineage>
        <taxon>Bacteria</taxon>
        <taxon>Bacillati</taxon>
        <taxon>Actinomycetota</taxon>
        <taxon>Actinomycetes</taxon>
        <taxon>Mycobacteriales</taxon>
        <taxon>Gordoniaceae</taxon>
        <taxon>Gordonia</taxon>
    </lineage>
</organism>
<evidence type="ECO:0000313" key="3">
    <source>
        <dbReference type="EMBL" id="MEE4024040.1"/>
    </source>
</evidence>
<accession>A0ABU7MUN0</accession>
<evidence type="ECO:0000313" key="4">
    <source>
        <dbReference type="Proteomes" id="UP001335729"/>
    </source>
</evidence>
<dbReference type="PANTHER" id="PTHR43477">
    <property type="entry name" value="DIHYDROANTICAPSIN 7-DEHYDROGENASE"/>
    <property type="match status" value="1"/>
</dbReference>
<evidence type="ECO:0000256" key="1">
    <source>
        <dbReference type="ARBA" id="ARBA00006484"/>
    </source>
</evidence>
<dbReference type="PROSITE" id="PS00061">
    <property type="entry name" value="ADH_SHORT"/>
    <property type="match status" value="1"/>
</dbReference>
<comment type="caution">
    <text evidence="3">The sequence shown here is derived from an EMBL/GenBank/DDBJ whole genome shotgun (WGS) entry which is preliminary data.</text>
</comment>
<dbReference type="Proteomes" id="UP001335729">
    <property type="component" value="Unassembled WGS sequence"/>
</dbReference>
<sequence length="262" mass="27276">MKEALDDIRAVVVGGGSGIGRAVVDVFGEQGAAVAVLERDEAKCSQLSEDSTAICVEQVDATDADAVAAGIDSARASLGGGIDVVVNCVGVFDFYRKLADIPADELDRAFDEMFAVNVKSQLHVAKATHDALAESNGCMILTESTSAYYPGRGGTLYVSSKFAVRGLVTVLAYEWAPQVRVNGVAPGGTLGTDLRGLSTLGLDDRRLDSPDRAAELAANNPLGVALDSRDHAHAYVHLASRQSRGITGSVIHSDGGMAVKTK</sequence>
<dbReference type="InterPro" id="IPR002347">
    <property type="entry name" value="SDR_fam"/>
</dbReference>
<dbReference type="InterPro" id="IPR036291">
    <property type="entry name" value="NAD(P)-bd_dom_sf"/>
</dbReference>